<keyword evidence="5" id="KW-1185">Reference proteome</keyword>
<dbReference type="SUPFAM" id="SSF58104">
    <property type="entry name" value="Methyl-accepting chemotaxis protein (MCP) signaling domain"/>
    <property type="match status" value="1"/>
</dbReference>
<dbReference type="HOGENOM" id="CLU_043276_0_0_9"/>
<dbReference type="PATRIC" id="fig|272562.8.peg.1800"/>
<dbReference type="GO" id="GO:0016020">
    <property type="term" value="C:membrane"/>
    <property type="evidence" value="ECO:0007669"/>
    <property type="project" value="InterPro"/>
</dbReference>
<name>Q97IN9_CLOAB</name>
<gene>
    <name evidence="4" type="ordered locus">CA_C1601</name>
</gene>
<dbReference type="Pfam" id="PF00015">
    <property type="entry name" value="MCPsignal"/>
    <property type="match status" value="1"/>
</dbReference>
<dbReference type="PANTHER" id="PTHR32089">
    <property type="entry name" value="METHYL-ACCEPTING CHEMOTAXIS PROTEIN MCPB"/>
    <property type="match status" value="1"/>
</dbReference>
<proteinExistence type="predicted"/>
<organism evidence="4 5">
    <name type="scientific">Clostridium acetobutylicum (strain ATCC 824 / DSM 792 / JCM 1419 / IAM 19013 / LMG 5710 / NBRC 13948 / NRRL B-527 / VKM B-1787 / 2291 / W)</name>
    <dbReference type="NCBI Taxonomy" id="272562"/>
    <lineage>
        <taxon>Bacteria</taxon>
        <taxon>Bacillati</taxon>
        <taxon>Bacillota</taxon>
        <taxon>Clostridia</taxon>
        <taxon>Eubacteriales</taxon>
        <taxon>Clostridiaceae</taxon>
        <taxon>Clostridium</taxon>
    </lineage>
</organism>
<sequence>MINQNVSPEKLAEAFSIVMPYLEVFFDKELAVAVADKEKYIDVFCTDKMPIRTNANESIPKGGAVYDSLNSGENIIKKVPKEVYGIYFKSYAIPIKDESGEVKGIVVGGKSLEKSIKLYDLSKNIAEGMSQIASVIENLTLGVQELVRLNENTNNIVNSAIETTRNTDDILGFVQSISKQTNLLGINAAIESARAGEIGKGFSVVAQEIRKLSNSSSESIGKVDSVLKEITKAINNIYDDTKNTRGAFDEQVSAFEQVNASIQELNSTSQILRDLAENL</sequence>
<dbReference type="eggNOG" id="COG0840">
    <property type="taxonomic scope" value="Bacteria"/>
</dbReference>
<protein>
    <submittedName>
        <fullName evidence="4">Methyl-accepting chemotaxis-like protein (Chemotaxis sensory transducer)</fullName>
    </submittedName>
</protein>
<dbReference type="STRING" id="272562.CA_C1601"/>
<dbReference type="AlphaFoldDB" id="Q97IN9"/>
<dbReference type="Proteomes" id="UP000000814">
    <property type="component" value="Chromosome"/>
</dbReference>
<evidence type="ECO:0000256" key="2">
    <source>
        <dbReference type="PROSITE-ProRule" id="PRU00284"/>
    </source>
</evidence>
<evidence type="ECO:0000256" key="1">
    <source>
        <dbReference type="ARBA" id="ARBA00023224"/>
    </source>
</evidence>
<dbReference type="RefSeq" id="WP_010964909.1">
    <property type="nucleotide sequence ID" value="NC_003030.1"/>
</dbReference>
<feature type="domain" description="Methyl-accepting transducer" evidence="3">
    <location>
        <begin position="123"/>
        <end position="279"/>
    </location>
</feature>
<dbReference type="PANTHER" id="PTHR32089:SF112">
    <property type="entry name" value="LYSOZYME-LIKE PROTEIN-RELATED"/>
    <property type="match status" value="1"/>
</dbReference>
<dbReference type="EMBL" id="AE001437">
    <property type="protein sequence ID" value="AAK79568.1"/>
    <property type="molecule type" value="Genomic_DNA"/>
</dbReference>
<dbReference type="Gene3D" id="1.10.287.950">
    <property type="entry name" value="Methyl-accepting chemotaxis protein"/>
    <property type="match status" value="1"/>
</dbReference>
<dbReference type="KEGG" id="cac:CA_C1601"/>
<accession>Q97IN9</accession>
<dbReference type="InterPro" id="IPR004089">
    <property type="entry name" value="MCPsignal_dom"/>
</dbReference>
<dbReference type="PIR" id="E97097">
    <property type="entry name" value="E97097"/>
</dbReference>
<evidence type="ECO:0000313" key="5">
    <source>
        <dbReference type="Proteomes" id="UP000000814"/>
    </source>
</evidence>
<keyword evidence="1 2" id="KW-0807">Transducer</keyword>
<dbReference type="PROSITE" id="PS50111">
    <property type="entry name" value="CHEMOTAXIS_TRANSDUC_2"/>
    <property type="match status" value="1"/>
</dbReference>
<dbReference type="GeneID" id="44998099"/>
<reference evidence="4 5" key="1">
    <citation type="journal article" date="2001" name="J. Bacteriol.">
        <title>Genome sequence and comparative analysis of the solvent-producing bacterium Clostridium acetobutylicum.</title>
        <authorList>
            <person name="Nolling J."/>
            <person name="Breton G."/>
            <person name="Omelchenko M.V."/>
            <person name="Makarova K.S."/>
            <person name="Zeng Q."/>
            <person name="Gibson R."/>
            <person name="Lee H.M."/>
            <person name="Dubois J."/>
            <person name="Qiu D."/>
            <person name="Hitti J."/>
            <person name="Wolf Y.I."/>
            <person name="Tatusov R.L."/>
            <person name="Sabathe F."/>
            <person name="Doucette-Stamm L."/>
            <person name="Soucaille P."/>
            <person name="Daly M.J."/>
            <person name="Bennett G.N."/>
            <person name="Koonin E.V."/>
            <person name="Smith D.R."/>
        </authorList>
    </citation>
    <scope>NUCLEOTIDE SEQUENCE [LARGE SCALE GENOMIC DNA]</scope>
    <source>
        <strain evidence="5">ATCC 824 / DSM 792 / JCM 1419 / LMG 5710 / VKM B-1787</strain>
    </source>
</reference>
<dbReference type="OrthoDB" id="9807021at2"/>
<evidence type="ECO:0000313" key="4">
    <source>
        <dbReference type="EMBL" id="AAK79568.1"/>
    </source>
</evidence>
<evidence type="ECO:0000259" key="3">
    <source>
        <dbReference type="PROSITE" id="PS50111"/>
    </source>
</evidence>
<dbReference type="SMART" id="SM00283">
    <property type="entry name" value="MA"/>
    <property type="match status" value="1"/>
</dbReference>
<dbReference type="GO" id="GO:0007165">
    <property type="term" value="P:signal transduction"/>
    <property type="evidence" value="ECO:0007669"/>
    <property type="project" value="UniProtKB-KW"/>
</dbReference>